<dbReference type="InterPro" id="IPR050801">
    <property type="entry name" value="Ca-Dep_Lectins_ImmuneDev"/>
</dbReference>
<dbReference type="SUPFAM" id="SSF56436">
    <property type="entry name" value="C-type lectin-like"/>
    <property type="match status" value="1"/>
</dbReference>
<evidence type="ECO:0000256" key="1">
    <source>
        <dbReference type="SAM" id="Coils"/>
    </source>
</evidence>
<dbReference type="SMART" id="SM00034">
    <property type="entry name" value="CLECT"/>
    <property type="match status" value="1"/>
</dbReference>
<dbReference type="PROSITE" id="PS50041">
    <property type="entry name" value="C_TYPE_LECTIN_2"/>
    <property type="match status" value="1"/>
</dbReference>
<feature type="compositionally biased region" description="Pro residues" evidence="2">
    <location>
        <begin position="208"/>
        <end position="222"/>
    </location>
</feature>
<dbReference type="InterPro" id="IPR001304">
    <property type="entry name" value="C-type_lectin-like"/>
</dbReference>
<dbReference type="InterPro" id="IPR016187">
    <property type="entry name" value="CTDL_fold"/>
</dbReference>
<protein>
    <recommendedName>
        <fullName evidence="4">C-type lectin domain-containing protein</fullName>
    </recommendedName>
</protein>
<dbReference type="Proteomes" id="UP001209878">
    <property type="component" value="Unassembled WGS sequence"/>
</dbReference>
<dbReference type="InterPro" id="IPR016186">
    <property type="entry name" value="C-type_lectin-like/link_sf"/>
</dbReference>
<feature type="signal peptide" evidence="3">
    <location>
        <begin position="1"/>
        <end position="21"/>
    </location>
</feature>
<evidence type="ECO:0000256" key="2">
    <source>
        <dbReference type="SAM" id="MobiDB-lite"/>
    </source>
</evidence>
<reference evidence="5" key="1">
    <citation type="journal article" date="2023" name="Mol. Biol. Evol.">
        <title>Third-Generation Sequencing Reveals the Adaptive Role of the Epigenome in Three Deep-Sea Polychaetes.</title>
        <authorList>
            <person name="Perez M."/>
            <person name="Aroh O."/>
            <person name="Sun Y."/>
            <person name="Lan Y."/>
            <person name="Juniper S.K."/>
            <person name="Young C.R."/>
            <person name="Angers B."/>
            <person name="Qian P.Y."/>
        </authorList>
    </citation>
    <scope>NUCLEOTIDE SEQUENCE</scope>
    <source>
        <strain evidence="5">R07B-5</strain>
    </source>
</reference>
<comment type="caution">
    <text evidence="5">The sequence shown here is derived from an EMBL/GenBank/DDBJ whole genome shotgun (WGS) entry which is preliminary data.</text>
</comment>
<feature type="domain" description="C-type lectin" evidence="4">
    <location>
        <begin position="291"/>
        <end position="419"/>
    </location>
</feature>
<gene>
    <name evidence="5" type="ORF">NP493_1526g00017</name>
</gene>
<name>A0AAD9NBE0_RIDPI</name>
<dbReference type="PANTHER" id="PTHR22801:SF63">
    <property type="entry name" value="C-TYPE LECTIN DOMAIN-CONTAINING PROTEIN"/>
    <property type="match status" value="1"/>
</dbReference>
<keyword evidence="3" id="KW-0732">Signal</keyword>
<accession>A0AAD9NBE0</accession>
<evidence type="ECO:0000259" key="4">
    <source>
        <dbReference type="PROSITE" id="PS50041"/>
    </source>
</evidence>
<keyword evidence="6" id="KW-1185">Reference proteome</keyword>
<sequence length="425" mass="47792">MATLVTCLMFLVVLRFHVAESQIEGRTIAGRYDCCGANLMDSSRHVLIQKDYELVQGTFLAVKVQFCTTDGIYLQIWRPTGTGNEYKLKWQIFYKPTVYTNTGSMTILNFRDKPLTLAAGDRLGFYSSDLNKIAVPYMFDPSKYVLYRSAIDYNEGHVFSLNDQVELGLLKWPRSFKPFVVFCSQEDCPLFANDDVGVARDVAGVGPQGPPGPPGPQGPPGPAATASPFPVQCDAPDLSGVNTALSDLKQRNQDMQKQVEEMTEILRGFTKSTKVTGICPSGFSAGWYGVGKCYLIIRERMAAYIAQMQCRTYKAQLVAIETKSENDYLANTIYKQAKETETFWTSGMYRWATKQWVWHNEVVRRQAHFEFSNWAEGKPPVNASASSKTCLTMTVGKKDSMYSTWKGEVCQTKHYFICEIPKECL</sequence>
<dbReference type="EMBL" id="JAODUO010001526">
    <property type="protein sequence ID" value="KAK2162383.1"/>
    <property type="molecule type" value="Genomic_DNA"/>
</dbReference>
<evidence type="ECO:0000313" key="6">
    <source>
        <dbReference type="Proteomes" id="UP001209878"/>
    </source>
</evidence>
<feature type="coiled-coil region" evidence="1">
    <location>
        <begin position="238"/>
        <end position="265"/>
    </location>
</feature>
<evidence type="ECO:0000313" key="5">
    <source>
        <dbReference type="EMBL" id="KAK2162383.1"/>
    </source>
</evidence>
<feature type="chain" id="PRO_5042090439" description="C-type lectin domain-containing protein" evidence="3">
    <location>
        <begin position="22"/>
        <end position="425"/>
    </location>
</feature>
<organism evidence="5 6">
    <name type="scientific">Ridgeia piscesae</name>
    <name type="common">Tubeworm</name>
    <dbReference type="NCBI Taxonomy" id="27915"/>
    <lineage>
        <taxon>Eukaryota</taxon>
        <taxon>Metazoa</taxon>
        <taxon>Spiralia</taxon>
        <taxon>Lophotrochozoa</taxon>
        <taxon>Annelida</taxon>
        <taxon>Polychaeta</taxon>
        <taxon>Sedentaria</taxon>
        <taxon>Canalipalpata</taxon>
        <taxon>Sabellida</taxon>
        <taxon>Siboglinidae</taxon>
        <taxon>Ridgeia</taxon>
    </lineage>
</organism>
<proteinExistence type="predicted"/>
<dbReference type="Gene3D" id="1.20.5.320">
    <property type="entry name" value="6-Phosphogluconate Dehydrogenase, domain 3"/>
    <property type="match status" value="1"/>
</dbReference>
<dbReference type="AlphaFoldDB" id="A0AAD9NBE0"/>
<evidence type="ECO:0000256" key="3">
    <source>
        <dbReference type="SAM" id="SignalP"/>
    </source>
</evidence>
<dbReference type="Pfam" id="PF00059">
    <property type="entry name" value="Lectin_C"/>
    <property type="match status" value="1"/>
</dbReference>
<dbReference type="PANTHER" id="PTHR22801">
    <property type="entry name" value="LITHOSTATHINE"/>
    <property type="match status" value="1"/>
</dbReference>
<dbReference type="Gene3D" id="3.10.100.10">
    <property type="entry name" value="Mannose-Binding Protein A, subunit A"/>
    <property type="match status" value="1"/>
</dbReference>
<dbReference type="CDD" id="cd00037">
    <property type="entry name" value="CLECT"/>
    <property type="match status" value="1"/>
</dbReference>
<feature type="region of interest" description="Disordered" evidence="2">
    <location>
        <begin position="201"/>
        <end position="229"/>
    </location>
</feature>
<keyword evidence="1" id="KW-0175">Coiled coil</keyword>